<name>A0A8H7ZVV8_9FUNG</name>
<evidence type="ECO:0000256" key="4">
    <source>
        <dbReference type="SAM" id="MobiDB-lite"/>
    </source>
</evidence>
<evidence type="ECO:0000256" key="3">
    <source>
        <dbReference type="ARBA" id="ARBA00023027"/>
    </source>
</evidence>
<dbReference type="GO" id="GO:0003842">
    <property type="term" value="F:L-glutamate gamma-semialdehyde dehydrogenase activity"/>
    <property type="evidence" value="ECO:0007669"/>
    <property type="project" value="TreeGrafter"/>
</dbReference>
<feature type="region of interest" description="Disordered" evidence="4">
    <location>
        <begin position="212"/>
        <end position="262"/>
    </location>
</feature>
<organism evidence="6 7">
    <name type="scientific">Olpidium bornovanus</name>
    <dbReference type="NCBI Taxonomy" id="278681"/>
    <lineage>
        <taxon>Eukaryota</taxon>
        <taxon>Fungi</taxon>
        <taxon>Fungi incertae sedis</taxon>
        <taxon>Olpidiomycota</taxon>
        <taxon>Olpidiomycotina</taxon>
        <taxon>Olpidiomycetes</taxon>
        <taxon>Olpidiales</taxon>
        <taxon>Olpidiaceae</taxon>
        <taxon>Olpidium</taxon>
    </lineage>
</organism>
<proteinExistence type="inferred from homology"/>
<evidence type="ECO:0000313" key="6">
    <source>
        <dbReference type="EMBL" id="KAG5460127.1"/>
    </source>
</evidence>
<evidence type="ECO:0000256" key="2">
    <source>
        <dbReference type="ARBA" id="ARBA00023002"/>
    </source>
</evidence>
<dbReference type="Pfam" id="PF00171">
    <property type="entry name" value="Aldedh"/>
    <property type="match status" value="1"/>
</dbReference>
<dbReference type="InterPro" id="IPR044638">
    <property type="entry name" value="ALDH7A1-like"/>
</dbReference>
<feature type="non-terminal residue" evidence="6">
    <location>
        <position position="1"/>
    </location>
</feature>
<dbReference type="PANTHER" id="PTHR43521:SF7">
    <property type="entry name" value="DELTA-1-PYRROLINE-5-CARBOXYLATE DEHYDROGENASE 12A1, MITOCHONDRIAL"/>
    <property type="match status" value="1"/>
</dbReference>
<dbReference type="GO" id="GO:0005739">
    <property type="term" value="C:mitochondrion"/>
    <property type="evidence" value="ECO:0007669"/>
    <property type="project" value="TreeGrafter"/>
</dbReference>
<keyword evidence="2" id="KW-0560">Oxidoreductase</keyword>
<dbReference type="InterPro" id="IPR015590">
    <property type="entry name" value="Aldehyde_DH_dom"/>
</dbReference>
<comment type="similarity">
    <text evidence="1">Belongs to the aldehyde dehydrogenase family.</text>
</comment>
<sequence>FNVPGNHLGQRSQGLRWPYGPAVLITTFNFPLEIPVLQLMGALYMGNKVTFKADQRTAIVMHQFLLMMQLTEVPELGFQAPMADIDFICCEGPVMGKFVEISKPRVIQFTGSSKVAEHLSALTRGKVKIEDAGFDWKILGPDVSEVDYVAWQCDQDAYAHTGQVGSKAGKRHRRRKCQGETDLSVEKSEMLCAERPLYARKLGQGEVCRQAGKTGGQAVRPNAFPGRPHNRAGPYRHDGALSRPRPGSSENPGGKSALRRQGARETFYSQGLRCSLTNRGLRAAARNPEAGEFWPLHHRDIRAFPDHHRHLTAAIVSNDLAFQQKCIGATVNGTTYVGIRARTTGAPQNHWYVQDACRLRATGRTGTFFRGGFFLCFSDLLALSIGRFGPCGDPRGGGIGTIEAIRLVWSCHREVIEDVGPVPKDWATPKAT</sequence>
<dbReference type="AlphaFoldDB" id="A0A8H7ZVV8"/>
<protein>
    <recommendedName>
        <fullName evidence="5">Aldehyde dehydrogenase domain-containing protein</fullName>
    </recommendedName>
</protein>
<dbReference type="Proteomes" id="UP000673691">
    <property type="component" value="Unassembled WGS sequence"/>
</dbReference>
<dbReference type="EMBL" id="JAEFCI010005731">
    <property type="protein sequence ID" value="KAG5460127.1"/>
    <property type="molecule type" value="Genomic_DNA"/>
</dbReference>
<gene>
    <name evidence="6" type="ORF">BJ554DRAFT_7864</name>
</gene>
<dbReference type="GO" id="GO:0010133">
    <property type="term" value="P:L-proline catabolic process to L-glutamate"/>
    <property type="evidence" value="ECO:0007669"/>
    <property type="project" value="TreeGrafter"/>
</dbReference>
<reference evidence="6 7" key="1">
    <citation type="journal article" name="Sci. Rep.">
        <title>Genome-scale phylogenetic analyses confirm Olpidium as the closest living zoosporic fungus to the non-flagellated, terrestrial fungi.</title>
        <authorList>
            <person name="Chang Y."/>
            <person name="Rochon D."/>
            <person name="Sekimoto S."/>
            <person name="Wang Y."/>
            <person name="Chovatia M."/>
            <person name="Sandor L."/>
            <person name="Salamov A."/>
            <person name="Grigoriev I.V."/>
            <person name="Stajich J.E."/>
            <person name="Spatafora J.W."/>
        </authorList>
    </citation>
    <scope>NUCLEOTIDE SEQUENCE [LARGE SCALE GENOMIC DNA]</scope>
    <source>
        <strain evidence="6">S191</strain>
    </source>
</reference>
<evidence type="ECO:0000313" key="7">
    <source>
        <dbReference type="Proteomes" id="UP000673691"/>
    </source>
</evidence>
<dbReference type="GO" id="GO:0004029">
    <property type="term" value="F:aldehyde dehydrogenase (NAD+) activity"/>
    <property type="evidence" value="ECO:0007669"/>
    <property type="project" value="InterPro"/>
</dbReference>
<dbReference type="Gene3D" id="3.40.605.10">
    <property type="entry name" value="Aldehyde Dehydrogenase, Chain A, domain 1"/>
    <property type="match status" value="1"/>
</dbReference>
<evidence type="ECO:0000259" key="5">
    <source>
        <dbReference type="Pfam" id="PF00171"/>
    </source>
</evidence>
<accession>A0A8H7ZVV8</accession>
<keyword evidence="3" id="KW-0520">NAD</keyword>
<dbReference type="SUPFAM" id="SSF53720">
    <property type="entry name" value="ALDH-like"/>
    <property type="match status" value="1"/>
</dbReference>
<feature type="domain" description="Aldehyde dehydrogenase" evidence="5">
    <location>
        <begin position="12"/>
        <end position="166"/>
    </location>
</feature>
<dbReference type="InterPro" id="IPR016161">
    <property type="entry name" value="Ald_DH/histidinol_DH"/>
</dbReference>
<dbReference type="InterPro" id="IPR016162">
    <property type="entry name" value="Ald_DH_N"/>
</dbReference>
<keyword evidence="7" id="KW-1185">Reference proteome</keyword>
<comment type="caution">
    <text evidence="6">The sequence shown here is derived from an EMBL/GenBank/DDBJ whole genome shotgun (WGS) entry which is preliminary data.</text>
</comment>
<dbReference type="OrthoDB" id="310895at2759"/>
<evidence type="ECO:0000256" key="1">
    <source>
        <dbReference type="ARBA" id="ARBA00009986"/>
    </source>
</evidence>
<dbReference type="PANTHER" id="PTHR43521">
    <property type="entry name" value="ALPHA-AMINOADIPIC SEMIALDEHYDE DEHYDROGENASE"/>
    <property type="match status" value="1"/>
</dbReference>